<feature type="domain" description="Sulfatase-modifying factor enzyme-like" evidence="2">
    <location>
        <begin position="198"/>
        <end position="482"/>
    </location>
</feature>
<evidence type="ECO:0000259" key="2">
    <source>
        <dbReference type="Pfam" id="PF03781"/>
    </source>
</evidence>
<evidence type="ECO:0000256" key="1">
    <source>
        <dbReference type="SAM" id="SignalP"/>
    </source>
</evidence>
<feature type="signal peptide" evidence="1">
    <location>
        <begin position="1"/>
        <end position="20"/>
    </location>
</feature>
<organism evidence="3 4">
    <name type="scientific">Flexibacter flexilis DSM 6793</name>
    <dbReference type="NCBI Taxonomy" id="927664"/>
    <lineage>
        <taxon>Bacteria</taxon>
        <taxon>Pseudomonadati</taxon>
        <taxon>Bacteroidota</taxon>
        <taxon>Cytophagia</taxon>
        <taxon>Cytophagales</taxon>
        <taxon>Flexibacteraceae</taxon>
        <taxon>Flexibacter</taxon>
    </lineage>
</organism>
<dbReference type="AlphaFoldDB" id="A0A1I1GQD0"/>
<dbReference type="STRING" id="927664.SAMN05421780_10354"/>
<dbReference type="Gene3D" id="3.90.1580.10">
    <property type="entry name" value="paralog of FGE (formylglycine-generating enzyme)"/>
    <property type="match status" value="1"/>
</dbReference>
<keyword evidence="1" id="KW-0732">Signal</keyword>
<dbReference type="InterPro" id="IPR016187">
    <property type="entry name" value="CTDL_fold"/>
</dbReference>
<sequence>MKQKFFALIFLLGLFTTTKANNLVIGTPAVSGSNLQFTIAWDNSWNTNIGPQNWDAVWVFVKRQSCTDNLWVHAPVSTSSASHAVTGTELQVDAVTDGMGVFVRRSSVANGNISTATVTLALQTAANVSDNFQVFGIEMVNIPQGDFYIGDNTSTSYNFRTLQITSAVQSAGLGAASVYQSSSYGSTANLPAAFPLGWNNFYCMKYEISQEQYASFLNTLTFVQQNARQAVSPASAVGTTALYGSSRNRIEISTSGVSANNTPAVFSCDLNNNNVFNETNDGQNVACNYLSWADMIAYLDWAALRPMTEFEFEKVGRGPASVVTPNEYCWGTTTATQVTGITNSGTSSEVASNSGTGLSCYGSVTGGPLRCGYAATSATTRVQAGASFYGVMELCGNVEEQCIGGYNYNYSAFTNANGDGTLANTGAANTANWPTSGGGTGGGIARGGDWSNAANQMQVSIRIWMTDNSNANRDSRVGGRGVRSF</sequence>
<dbReference type="EMBL" id="FOLE01000003">
    <property type="protein sequence ID" value="SFC13844.1"/>
    <property type="molecule type" value="Genomic_DNA"/>
</dbReference>
<dbReference type="RefSeq" id="WP_091509688.1">
    <property type="nucleotide sequence ID" value="NZ_FOLE01000003.1"/>
</dbReference>
<dbReference type="OrthoDB" id="662753at2"/>
<keyword evidence="4" id="KW-1185">Reference proteome</keyword>
<evidence type="ECO:0000313" key="4">
    <source>
        <dbReference type="Proteomes" id="UP000199514"/>
    </source>
</evidence>
<name>A0A1I1GQD0_9BACT</name>
<feature type="chain" id="PRO_5011549144" evidence="1">
    <location>
        <begin position="21"/>
        <end position="485"/>
    </location>
</feature>
<dbReference type="SUPFAM" id="SSF56436">
    <property type="entry name" value="C-type lectin-like"/>
    <property type="match status" value="1"/>
</dbReference>
<gene>
    <name evidence="3" type="ORF">SAMN05421780_10354</name>
</gene>
<accession>A0A1I1GQD0</accession>
<dbReference type="Pfam" id="PF03781">
    <property type="entry name" value="FGE-sulfatase"/>
    <property type="match status" value="1"/>
</dbReference>
<reference evidence="3 4" key="1">
    <citation type="submission" date="2016-10" db="EMBL/GenBank/DDBJ databases">
        <authorList>
            <person name="de Groot N.N."/>
        </authorList>
    </citation>
    <scope>NUCLEOTIDE SEQUENCE [LARGE SCALE GENOMIC DNA]</scope>
    <source>
        <strain evidence="3 4">DSM 6793</strain>
    </source>
</reference>
<dbReference type="InterPro" id="IPR005532">
    <property type="entry name" value="SUMF_dom"/>
</dbReference>
<evidence type="ECO:0000313" key="3">
    <source>
        <dbReference type="EMBL" id="SFC13844.1"/>
    </source>
</evidence>
<proteinExistence type="predicted"/>
<dbReference type="InterPro" id="IPR042095">
    <property type="entry name" value="SUMF_sf"/>
</dbReference>
<protein>
    <submittedName>
        <fullName evidence="3">Sulfatase-modifying factor enzyme 1</fullName>
    </submittedName>
</protein>
<dbReference type="Proteomes" id="UP000199514">
    <property type="component" value="Unassembled WGS sequence"/>
</dbReference>